<dbReference type="PROSITE" id="PS00118">
    <property type="entry name" value="PA2_HIS"/>
    <property type="match status" value="1"/>
</dbReference>
<evidence type="ECO:0000256" key="3">
    <source>
        <dbReference type="ARBA" id="ARBA00022525"/>
    </source>
</evidence>
<evidence type="ECO:0000256" key="6">
    <source>
        <dbReference type="ARBA" id="ARBA00022837"/>
    </source>
</evidence>
<comment type="subcellular location">
    <subcellularLocation>
        <location evidence="1 14">Secreted</location>
    </subcellularLocation>
</comment>
<dbReference type="PROSITE" id="PS00119">
    <property type="entry name" value="PA2_ASP"/>
    <property type="match status" value="1"/>
</dbReference>
<reference evidence="16 17" key="1">
    <citation type="journal article" date="2018" name="Sci. Rep.">
        <title>Genomic signatures of local adaptation to the degree of environmental predictability in rotifers.</title>
        <authorList>
            <person name="Franch-Gras L."/>
            <person name="Hahn C."/>
            <person name="Garcia-Roger E.M."/>
            <person name="Carmona M.J."/>
            <person name="Serra M."/>
            <person name="Gomez A."/>
        </authorList>
    </citation>
    <scope>NUCLEOTIDE SEQUENCE [LARGE SCALE GENOMIC DNA]</scope>
    <source>
        <strain evidence="16">HYR1</strain>
    </source>
</reference>
<evidence type="ECO:0000313" key="16">
    <source>
        <dbReference type="EMBL" id="RNA35917.1"/>
    </source>
</evidence>
<dbReference type="SUPFAM" id="SSF48619">
    <property type="entry name" value="Phospholipase A2, PLA2"/>
    <property type="match status" value="1"/>
</dbReference>
<dbReference type="Pfam" id="PF00068">
    <property type="entry name" value="Phospholip_A2_1"/>
    <property type="match status" value="1"/>
</dbReference>
<feature type="disulfide bond" evidence="12">
    <location>
        <begin position="82"/>
        <end position="107"/>
    </location>
</feature>
<evidence type="ECO:0000256" key="5">
    <source>
        <dbReference type="ARBA" id="ARBA00022801"/>
    </source>
</evidence>
<evidence type="ECO:0000259" key="15">
    <source>
        <dbReference type="SMART" id="SM00085"/>
    </source>
</evidence>
<feature type="domain" description="Phospholipase A2-like central" evidence="15">
    <location>
        <begin position="25"/>
        <end position="143"/>
    </location>
</feature>
<dbReference type="InterPro" id="IPR033113">
    <property type="entry name" value="PLA2_histidine"/>
</dbReference>
<feature type="signal peptide" evidence="14">
    <location>
        <begin position="1"/>
        <end position="19"/>
    </location>
</feature>
<dbReference type="PANTHER" id="PTHR11716">
    <property type="entry name" value="PHOSPHOLIPASE A2 FAMILY MEMBER"/>
    <property type="match status" value="1"/>
</dbReference>
<proteinExistence type="inferred from homology"/>
<evidence type="ECO:0000256" key="10">
    <source>
        <dbReference type="PIRSR" id="PIRSR601211-1"/>
    </source>
</evidence>
<feature type="binding site" evidence="11">
    <location>
        <position position="71"/>
    </location>
    <ligand>
        <name>Ca(2+)</name>
        <dbReference type="ChEBI" id="CHEBI:29108"/>
    </ligand>
</feature>
<dbReference type="OrthoDB" id="5841574at2759"/>
<evidence type="ECO:0000256" key="2">
    <source>
        <dbReference type="ARBA" id="ARBA00013278"/>
    </source>
</evidence>
<evidence type="ECO:0000256" key="9">
    <source>
        <dbReference type="ARBA" id="ARBA00023157"/>
    </source>
</evidence>
<evidence type="ECO:0000313" key="17">
    <source>
        <dbReference type="Proteomes" id="UP000276133"/>
    </source>
</evidence>
<dbReference type="EMBL" id="REGN01001271">
    <property type="protein sequence ID" value="RNA35917.1"/>
    <property type="molecule type" value="Genomic_DNA"/>
</dbReference>
<evidence type="ECO:0000256" key="4">
    <source>
        <dbReference type="ARBA" id="ARBA00022723"/>
    </source>
</evidence>
<accession>A0A3M7SJW0</accession>
<keyword evidence="6 11" id="KW-0106">Calcium</keyword>
<keyword evidence="14" id="KW-0732">Signal</keyword>
<evidence type="ECO:0000256" key="8">
    <source>
        <dbReference type="ARBA" id="ARBA00023098"/>
    </source>
</evidence>
<keyword evidence="8 14" id="KW-0443">Lipid metabolism</keyword>
<dbReference type="GO" id="GO:0050482">
    <property type="term" value="P:arachidonate secretion"/>
    <property type="evidence" value="ECO:0007669"/>
    <property type="project" value="InterPro"/>
</dbReference>
<dbReference type="GO" id="GO:0006644">
    <property type="term" value="P:phospholipid metabolic process"/>
    <property type="evidence" value="ECO:0007669"/>
    <property type="project" value="InterPro"/>
</dbReference>
<comment type="cofactor">
    <cofactor evidence="11">
        <name>Ca(2+)</name>
        <dbReference type="ChEBI" id="CHEBI:29108"/>
    </cofactor>
    <text evidence="11">Binds 1 Ca(2+) ion per subunit.</text>
</comment>
<evidence type="ECO:0000256" key="12">
    <source>
        <dbReference type="PIRSR" id="PIRSR601211-3"/>
    </source>
</evidence>
<keyword evidence="17" id="KW-1185">Reference proteome</keyword>
<keyword evidence="3 14" id="KW-0964">Secreted</keyword>
<dbReference type="InterPro" id="IPR036444">
    <property type="entry name" value="PLipase_A2_dom_sf"/>
</dbReference>
<feature type="binding site" evidence="11">
    <location>
        <position position="54"/>
    </location>
    <ligand>
        <name>Ca(2+)</name>
        <dbReference type="ChEBI" id="CHEBI:29108"/>
    </ligand>
</feature>
<feature type="disulfide bond" evidence="12">
    <location>
        <begin position="66"/>
        <end position="121"/>
    </location>
</feature>
<keyword evidence="9 12" id="KW-1015">Disulfide bond</keyword>
<dbReference type="AlphaFoldDB" id="A0A3M7SJW0"/>
<dbReference type="GO" id="GO:0004623">
    <property type="term" value="F:phospholipase A2 activity"/>
    <property type="evidence" value="ECO:0007669"/>
    <property type="project" value="UniProtKB-EC"/>
</dbReference>
<evidence type="ECO:0000256" key="13">
    <source>
        <dbReference type="RuleBase" id="RU003654"/>
    </source>
</evidence>
<comment type="similarity">
    <text evidence="13">Belongs to the phospholipase A2 family.</text>
</comment>
<evidence type="ECO:0000256" key="7">
    <source>
        <dbReference type="ARBA" id="ARBA00022963"/>
    </source>
</evidence>
<dbReference type="InterPro" id="IPR033112">
    <property type="entry name" value="PLA2_Asp_AS"/>
</dbReference>
<feature type="disulfide bond" evidence="12">
    <location>
        <begin position="73"/>
        <end position="114"/>
    </location>
</feature>
<keyword evidence="5 14" id="KW-0378">Hydrolase</keyword>
<dbReference type="Gene3D" id="1.20.90.10">
    <property type="entry name" value="Phospholipase A2 domain"/>
    <property type="match status" value="1"/>
</dbReference>
<dbReference type="InterPro" id="IPR016090">
    <property type="entry name" value="PLA2-like_dom"/>
</dbReference>
<dbReference type="Proteomes" id="UP000276133">
    <property type="component" value="Unassembled WGS sequence"/>
</dbReference>
<name>A0A3M7SJW0_BRAPC</name>
<protein>
    <recommendedName>
        <fullName evidence="2 14">Phospholipase A2</fullName>
        <ecNumber evidence="2 14">3.1.1.4</ecNumber>
    </recommendedName>
</protein>
<evidence type="ECO:0000256" key="11">
    <source>
        <dbReference type="PIRSR" id="PIRSR601211-2"/>
    </source>
</evidence>
<dbReference type="GO" id="GO:0005576">
    <property type="term" value="C:extracellular region"/>
    <property type="evidence" value="ECO:0007669"/>
    <property type="project" value="UniProtKB-SubCell"/>
</dbReference>
<feature type="active site" evidence="10">
    <location>
        <position position="115"/>
    </location>
</feature>
<dbReference type="GO" id="GO:0016042">
    <property type="term" value="P:lipid catabolic process"/>
    <property type="evidence" value="ECO:0007669"/>
    <property type="project" value="UniProtKB-KW"/>
</dbReference>
<keyword evidence="7" id="KW-0442">Lipid degradation</keyword>
<feature type="chain" id="PRO_5017846713" description="Phospholipase A2" evidence="14">
    <location>
        <begin position="20"/>
        <end position="146"/>
    </location>
</feature>
<feature type="binding site" evidence="11">
    <location>
        <position position="52"/>
    </location>
    <ligand>
        <name>Ca(2+)</name>
        <dbReference type="ChEBI" id="CHEBI:29108"/>
    </ligand>
</feature>
<dbReference type="CDD" id="cd00125">
    <property type="entry name" value="PLA2c"/>
    <property type="match status" value="1"/>
</dbReference>
<feature type="binding site" evidence="11">
    <location>
        <position position="50"/>
    </location>
    <ligand>
        <name>Ca(2+)</name>
        <dbReference type="ChEBI" id="CHEBI:29108"/>
    </ligand>
</feature>
<dbReference type="InterPro" id="IPR001211">
    <property type="entry name" value="PLA2"/>
</dbReference>
<dbReference type="FunFam" id="1.20.90.10:FF:000001">
    <property type="entry name" value="Basic phospholipase A2 homolog"/>
    <property type="match status" value="1"/>
</dbReference>
<dbReference type="SMART" id="SM00085">
    <property type="entry name" value="PA2c"/>
    <property type="match status" value="1"/>
</dbReference>
<dbReference type="EC" id="3.1.1.4" evidence="2 14"/>
<dbReference type="PANTHER" id="PTHR11716:SF47">
    <property type="entry name" value="PHOSPHOLIPASE A2-ALPHA"/>
    <property type="match status" value="1"/>
</dbReference>
<keyword evidence="4 11" id="KW-0479">Metal-binding</keyword>
<evidence type="ECO:0000256" key="14">
    <source>
        <dbReference type="RuleBase" id="RU361236"/>
    </source>
</evidence>
<organism evidence="16 17">
    <name type="scientific">Brachionus plicatilis</name>
    <name type="common">Marine rotifer</name>
    <name type="synonym">Brachionus muelleri</name>
    <dbReference type="NCBI Taxonomy" id="10195"/>
    <lineage>
        <taxon>Eukaryota</taxon>
        <taxon>Metazoa</taxon>
        <taxon>Spiralia</taxon>
        <taxon>Gnathifera</taxon>
        <taxon>Rotifera</taxon>
        <taxon>Eurotatoria</taxon>
        <taxon>Monogononta</taxon>
        <taxon>Pseudotrocha</taxon>
        <taxon>Ploima</taxon>
        <taxon>Brachionidae</taxon>
        <taxon>Brachionus</taxon>
    </lineage>
</organism>
<comment type="caution">
    <text evidence="16">The sequence shown here is derived from an EMBL/GenBank/DDBJ whole genome shotgun (WGS) entry which is preliminary data.</text>
</comment>
<dbReference type="GO" id="GO:0005509">
    <property type="term" value="F:calcium ion binding"/>
    <property type="evidence" value="ECO:0007669"/>
    <property type="project" value="InterPro"/>
</dbReference>
<evidence type="ECO:0000256" key="1">
    <source>
        <dbReference type="ARBA" id="ARBA00004613"/>
    </source>
</evidence>
<sequence length="146" mass="16689">MKCLIFVIWTFFTFNSILAIPTSRNLLQFKSMVEYLTERSAFDFDGYGNYCGMGGKGDPVDAIDNCCKNHDQCYRDTSNLFCYTYFSTYDYSAKNNQISCSLTNTECQSGVCRCDKLAAECFKQHLSIYNPSFKKPSIFGLFSPKE</sequence>
<dbReference type="STRING" id="10195.A0A3M7SJW0"/>
<feature type="disulfide bond" evidence="12">
    <location>
        <begin position="100"/>
        <end position="112"/>
    </location>
</feature>
<gene>
    <name evidence="16" type="ORF">BpHYR1_040149</name>
</gene>
<comment type="catalytic activity">
    <reaction evidence="14">
        <text>a 1,2-diacyl-sn-glycero-3-phosphocholine + H2O = a 1-acyl-sn-glycero-3-phosphocholine + a fatty acid + H(+)</text>
        <dbReference type="Rhea" id="RHEA:15801"/>
        <dbReference type="ChEBI" id="CHEBI:15377"/>
        <dbReference type="ChEBI" id="CHEBI:15378"/>
        <dbReference type="ChEBI" id="CHEBI:28868"/>
        <dbReference type="ChEBI" id="CHEBI:57643"/>
        <dbReference type="ChEBI" id="CHEBI:58168"/>
        <dbReference type="EC" id="3.1.1.4"/>
    </reaction>
</comment>
<feature type="active site" evidence="10">
    <location>
        <position position="70"/>
    </location>
</feature>
<feature type="disulfide bond" evidence="12">
    <location>
        <begin position="51"/>
        <end position="67"/>
    </location>
</feature>
<dbReference type="PRINTS" id="PR00389">
    <property type="entry name" value="PHPHLIPASEA2"/>
</dbReference>